<reference evidence="3" key="1">
    <citation type="submission" date="2023-10" db="EMBL/GenBank/DDBJ databases">
        <title>Genome assembly of Pristionchus species.</title>
        <authorList>
            <person name="Yoshida K."/>
            <person name="Sommer R.J."/>
        </authorList>
    </citation>
    <scope>NUCLEOTIDE SEQUENCE</scope>
    <source>
        <strain evidence="3">RS0144</strain>
    </source>
</reference>
<keyword evidence="2" id="KW-0732">Signal</keyword>
<comment type="caution">
    <text evidence="3">The sequence shown here is derived from an EMBL/GenBank/DDBJ whole genome shotgun (WGS) entry which is preliminary data.</text>
</comment>
<dbReference type="EMBL" id="BTSX01000001">
    <property type="protein sequence ID" value="GMS79565.1"/>
    <property type="molecule type" value="Genomic_DNA"/>
</dbReference>
<proteinExistence type="predicted"/>
<gene>
    <name evidence="3" type="ORF">PENTCL1PPCAC_1740</name>
</gene>
<feature type="signal peptide" evidence="2">
    <location>
        <begin position="1"/>
        <end position="30"/>
    </location>
</feature>
<feature type="non-terminal residue" evidence="3">
    <location>
        <position position="1"/>
    </location>
</feature>
<evidence type="ECO:0000313" key="3">
    <source>
        <dbReference type="EMBL" id="GMS79565.1"/>
    </source>
</evidence>
<protein>
    <submittedName>
        <fullName evidence="3">Uncharacterized protein</fullName>
    </submittedName>
</protein>
<feature type="compositionally biased region" description="Basic and acidic residues" evidence="1">
    <location>
        <begin position="65"/>
        <end position="74"/>
    </location>
</feature>
<dbReference type="Proteomes" id="UP001432027">
    <property type="component" value="Unassembled WGS sequence"/>
</dbReference>
<sequence>LISPSLPPSLMSSLWWTILWLACLATVTQQRHLYSTLDFPRELGLMQRFYRVRRTDDDDEDDEGVDKPRPLRFG</sequence>
<evidence type="ECO:0000256" key="1">
    <source>
        <dbReference type="SAM" id="MobiDB-lite"/>
    </source>
</evidence>
<evidence type="ECO:0000256" key="2">
    <source>
        <dbReference type="SAM" id="SignalP"/>
    </source>
</evidence>
<feature type="region of interest" description="Disordered" evidence="1">
    <location>
        <begin position="55"/>
        <end position="74"/>
    </location>
</feature>
<dbReference type="AlphaFoldDB" id="A0AAV5SA12"/>
<accession>A0AAV5SA12</accession>
<feature type="chain" id="PRO_5043506936" evidence="2">
    <location>
        <begin position="31"/>
        <end position="74"/>
    </location>
</feature>
<organism evidence="3 4">
    <name type="scientific">Pristionchus entomophagus</name>
    <dbReference type="NCBI Taxonomy" id="358040"/>
    <lineage>
        <taxon>Eukaryota</taxon>
        <taxon>Metazoa</taxon>
        <taxon>Ecdysozoa</taxon>
        <taxon>Nematoda</taxon>
        <taxon>Chromadorea</taxon>
        <taxon>Rhabditida</taxon>
        <taxon>Rhabditina</taxon>
        <taxon>Diplogasteromorpha</taxon>
        <taxon>Diplogasteroidea</taxon>
        <taxon>Neodiplogasteridae</taxon>
        <taxon>Pristionchus</taxon>
    </lineage>
</organism>
<keyword evidence="4" id="KW-1185">Reference proteome</keyword>
<name>A0AAV5SA12_9BILA</name>
<evidence type="ECO:0000313" key="4">
    <source>
        <dbReference type="Proteomes" id="UP001432027"/>
    </source>
</evidence>